<dbReference type="CDD" id="cd03801">
    <property type="entry name" value="GT4_PimA-like"/>
    <property type="match status" value="1"/>
</dbReference>
<evidence type="ECO:0000313" key="3">
    <source>
        <dbReference type="EMBL" id="MEX0468371.1"/>
    </source>
</evidence>
<accession>A0ABV3T9R6</accession>
<dbReference type="PANTHER" id="PTHR46401:SF2">
    <property type="entry name" value="GLYCOSYLTRANSFERASE WBBK-RELATED"/>
    <property type="match status" value="1"/>
</dbReference>
<protein>
    <submittedName>
        <fullName evidence="3">Glycosyltransferase family 4 protein</fullName>
        <ecNumber evidence="3">2.4.-.-</ecNumber>
    </submittedName>
</protein>
<evidence type="ECO:0000256" key="1">
    <source>
        <dbReference type="ARBA" id="ARBA00022679"/>
    </source>
</evidence>
<comment type="caution">
    <text evidence="3">The sequence shown here is derived from an EMBL/GenBank/DDBJ whole genome shotgun (WGS) entry which is preliminary data.</text>
</comment>
<keyword evidence="3" id="KW-0328">Glycosyltransferase</keyword>
<keyword evidence="1 3" id="KW-0808">Transferase</keyword>
<sequence>MTTVTLVMPAPIERATGGNAYDRRMAEALPGLGIETRLAAVTGDFPHPGADDQQQLRATLESQVNGAVLVVDGLILGGLPELFAEQANRLRLIGLVHHPLADETGLSHPSAETLRLSEARSLALCKGIIATSAFTARRIKTLGLAHRPVHVAPPGTAPRPLAEGSDGDPTLLCVASLTPRKAQHVLIDALNGMQDQPWHCTLAGEDRLNPAYARRIRRQIETQRLDRRITVTGALDTDRLENAYHRADLFVLPAVYEGYGMVIDEAIARGLPVVSTQGGAIPDTLPPGAGVLVPPHDADALRKTLSQLLRDPATHRQLARGARAARAALTTPDQAAAGFAAALREVLGHD</sequence>
<feature type="domain" description="Glycosyl transferase family 1" evidence="2">
    <location>
        <begin position="166"/>
        <end position="323"/>
    </location>
</feature>
<evidence type="ECO:0000259" key="2">
    <source>
        <dbReference type="Pfam" id="PF00534"/>
    </source>
</evidence>
<dbReference type="Proteomes" id="UP001556709">
    <property type="component" value="Unassembled WGS sequence"/>
</dbReference>
<organism evidence="3 4">
    <name type="scientific">Spiribacter pallidus</name>
    <dbReference type="NCBI Taxonomy" id="1987936"/>
    <lineage>
        <taxon>Bacteria</taxon>
        <taxon>Pseudomonadati</taxon>
        <taxon>Pseudomonadota</taxon>
        <taxon>Gammaproteobacteria</taxon>
        <taxon>Chromatiales</taxon>
        <taxon>Ectothiorhodospiraceae</taxon>
        <taxon>Spiribacter</taxon>
    </lineage>
</organism>
<dbReference type="GO" id="GO:0016757">
    <property type="term" value="F:glycosyltransferase activity"/>
    <property type="evidence" value="ECO:0007669"/>
    <property type="project" value="UniProtKB-KW"/>
</dbReference>
<dbReference type="PANTHER" id="PTHR46401">
    <property type="entry name" value="GLYCOSYLTRANSFERASE WBBK-RELATED"/>
    <property type="match status" value="1"/>
</dbReference>
<dbReference type="RefSeq" id="WP_367958126.1">
    <property type="nucleotide sequence ID" value="NZ_JBAKFK010000001.1"/>
</dbReference>
<dbReference type="InterPro" id="IPR001296">
    <property type="entry name" value="Glyco_trans_1"/>
</dbReference>
<dbReference type="SUPFAM" id="SSF53756">
    <property type="entry name" value="UDP-Glycosyltransferase/glycogen phosphorylase"/>
    <property type="match status" value="1"/>
</dbReference>
<dbReference type="Gene3D" id="3.40.50.2000">
    <property type="entry name" value="Glycogen Phosphorylase B"/>
    <property type="match status" value="2"/>
</dbReference>
<gene>
    <name evidence="3" type="ORF">V6X73_01295</name>
</gene>
<dbReference type="EMBL" id="JBAKFM010000001">
    <property type="protein sequence ID" value="MEX0468371.1"/>
    <property type="molecule type" value="Genomic_DNA"/>
</dbReference>
<proteinExistence type="predicted"/>
<dbReference type="EC" id="2.4.-.-" evidence="3"/>
<keyword evidence="4" id="KW-1185">Reference proteome</keyword>
<name>A0ABV3T9R6_9GAMM</name>
<dbReference type="Pfam" id="PF00534">
    <property type="entry name" value="Glycos_transf_1"/>
    <property type="match status" value="1"/>
</dbReference>
<evidence type="ECO:0000313" key="4">
    <source>
        <dbReference type="Proteomes" id="UP001556709"/>
    </source>
</evidence>
<reference evidence="3 4" key="1">
    <citation type="submission" date="2024-02" db="EMBL/GenBank/DDBJ databases">
        <title>New especies of Spiribacter isolated from saline water.</title>
        <authorList>
            <person name="Leon M.J."/>
            <person name="De La Haba R."/>
            <person name="Sanchez-Porro C."/>
            <person name="Ventosa A."/>
        </authorList>
    </citation>
    <scope>NUCLEOTIDE SEQUENCE [LARGE SCALE GENOMIC DNA]</scope>
    <source>
        <strain evidence="4">ag22IC6-390</strain>
    </source>
</reference>